<dbReference type="Proteomes" id="UP001501183">
    <property type="component" value="Unassembled WGS sequence"/>
</dbReference>
<feature type="short sequence motif" description="DGA/G" evidence="4">
    <location>
        <begin position="190"/>
        <end position="192"/>
    </location>
</feature>
<dbReference type="InterPro" id="IPR050301">
    <property type="entry name" value="NTE"/>
</dbReference>
<evidence type="ECO:0000313" key="6">
    <source>
        <dbReference type="EMBL" id="GAA4473957.1"/>
    </source>
</evidence>
<dbReference type="EMBL" id="BAABFB010000021">
    <property type="protein sequence ID" value="GAA4473957.1"/>
    <property type="molecule type" value="Genomic_DNA"/>
</dbReference>
<dbReference type="PANTHER" id="PTHR14226:SF57">
    <property type="entry name" value="BLR7027 PROTEIN"/>
    <property type="match status" value="1"/>
</dbReference>
<name>A0ABP8NUN5_9NOCA</name>
<feature type="active site" description="Nucleophile" evidence="4">
    <location>
        <position position="47"/>
    </location>
</feature>
<dbReference type="PANTHER" id="PTHR14226">
    <property type="entry name" value="NEUROPATHY TARGET ESTERASE/SWISS CHEESE D.MELANOGASTER"/>
    <property type="match status" value="1"/>
</dbReference>
<feature type="active site" description="Proton acceptor" evidence="4">
    <location>
        <position position="190"/>
    </location>
</feature>
<feature type="short sequence motif" description="GXSXG" evidence="4">
    <location>
        <begin position="45"/>
        <end position="49"/>
    </location>
</feature>
<evidence type="ECO:0000256" key="1">
    <source>
        <dbReference type="ARBA" id="ARBA00022801"/>
    </source>
</evidence>
<keyword evidence="7" id="KW-1185">Reference proteome</keyword>
<evidence type="ECO:0000256" key="3">
    <source>
        <dbReference type="ARBA" id="ARBA00023098"/>
    </source>
</evidence>
<keyword evidence="3 4" id="KW-0443">Lipid metabolism</keyword>
<accession>A0ABP8NUN5</accession>
<dbReference type="InterPro" id="IPR016035">
    <property type="entry name" value="Acyl_Trfase/lysoPLipase"/>
</dbReference>
<dbReference type="InterPro" id="IPR002641">
    <property type="entry name" value="PNPLA_dom"/>
</dbReference>
<sequence>MAGLALVLAGGGVAGIAWETGFLLGLEDESPDLADAVLAADLWLGTSAGSAVAAQLGSGLPLRTLFDRQVSPVNHEIPPGIDMVTMGEMFAAVLATDTASQTERLRAVGSMALHAATVDEERRRRVIEARLPSHDWPTRALSIPAIDVDTGELVVFDRGSGVALVDAVAASCAVPGVWPPVTIGGRRYMDGGVATSTNLHLAEGHDRVVVLAPTPDPTPYLLGGSLAEDVAAAPAGVVYAAYADPASVAAFGPNPLDPEIRRPAALAGRAQGRRQAAEIATFLGAAAAR</sequence>
<comment type="caution">
    <text evidence="6">The sequence shown here is derived from an EMBL/GenBank/DDBJ whole genome shotgun (WGS) entry which is preliminary data.</text>
</comment>
<dbReference type="PROSITE" id="PS51635">
    <property type="entry name" value="PNPLA"/>
    <property type="match status" value="1"/>
</dbReference>
<protein>
    <submittedName>
        <fullName evidence="6">Patatin-like phospholipase family protein</fullName>
    </submittedName>
</protein>
<keyword evidence="1 4" id="KW-0378">Hydrolase</keyword>
<gene>
    <name evidence="6" type="ORF">GCM10023094_08690</name>
</gene>
<proteinExistence type="predicted"/>
<feature type="short sequence motif" description="GXGXXG" evidence="4">
    <location>
        <begin position="10"/>
        <end position="15"/>
    </location>
</feature>
<reference evidence="7" key="1">
    <citation type="journal article" date="2019" name="Int. J. Syst. Evol. Microbiol.">
        <title>The Global Catalogue of Microorganisms (GCM) 10K type strain sequencing project: providing services to taxonomists for standard genome sequencing and annotation.</title>
        <authorList>
            <consortium name="The Broad Institute Genomics Platform"/>
            <consortium name="The Broad Institute Genome Sequencing Center for Infectious Disease"/>
            <person name="Wu L."/>
            <person name="Ma J."/>
        </authorList>
    </citation>
    <scope>NUCLEOTIDE SEQUENCE [LARGE SCALE GENOMIC DNA]</scope>
    <source>
        <strain evidence="7">JCM 32206</strain>
    </source>
</reference>
<dbReference type="RefSeq" id="WP_345342531.1">
    <property type="nucleotide sequence ID" value="NZ_BAABFB010000021.1"/>
</dbReference>
<evidence type="ECO:0000256" key="2">
    <source>
        <dbReference type="ARBA" id="ARBA00022963"/>
    </source>
</evidence>
<evidence type="ECO:0000256" key="4">
    <source>
        <dbReference type="PROSITE-ProRule" id="PRU01161"/>
    </source>
</evidence>
<dbReference type="SUPFAM" id="SSF52151">
    <property type="entry name" value="FabD/lysophospholipase-like"/>
    <property type="match status" value="1"/>
</dbReference>
<evidence type="ECO:0000259" key="5">
    <source>
        <dbReference type="PROSITE" id="PS51635"/>
    </source>
</evidence>
<dbReference type="Gene3D" id="3.40.1090.10">
    <property type="entry name" value="Cytosolic phospholipase A2 catalytic domain"/>
    <property type="match status" value="2"/>
</dbReference>
<organism evidence="6 7">
    <name type="scientific">Rhodococcus olei</name>
    <dbReference type="NCBI Taxonomy" id="2161675"/>
    <lineage>
        <taxon>Bacteria</taxon>
        <taxon>Bacillati</taxon>
        <taxon>Actinomycetota</taxon>
        <taxon>Actinomycetes</taxon>
        <taxon>Mycobacteriales</taxon>
        <taxon>Nocardiaceae</taxon>
        <taxon>Rhodococcus</taxon>
    </lineage>
</organism>
<keyword evidence="2 4" id="KW-0442">Lipid degradation</keyword>
<feature type="domain" description="PNPLA" evidence="5">
    <location>
        <begin position="6"/>
        <end position="205"/>
    </location>
</feature>
<dbReference type="Pfam" id="PF01734">
    <property type="entry name" value="Patatin"/>
    <property type="match status" value="1"/>
</dbReference>
<evidence type="ECO:0000313" key="7">
    <source>
        <dbReference type="Proteomes" id="UP001501183"/>
    </source>
</evidence>